<organism evidence="8 9">
    <name type="scientific">Frigoriglobus tundricola</name>
    <dbReference type="NCBI Taxonomy" id="2774151"/>
    <lineage>
        <taxon>Bacteria</taxon>
        <taxon>Pseudomonadati</taxon>
        <taxon>Planctomycetota</taxon>
        <taxon>Planctomycetia</taxon>
        <taxon>Gemmatales</taxon>
        <taxon>Gemmataceae</taxon>
        <taxon>Frigoriglobus</taxon>
    </lineage>
</organism>
<dbReference type="PANTHER" id="PTHR43133">
    <property type="entry name" value="RNA POLYMERASE ECF-TYPE SIGMA FACTO"/>
    <property type="match status" value="1"/>
</dbReference>
<evidence type="ECO:0000313" key="8">
    <source>
        <dbReference type="EMBL" id="QJW96414.1"/>
    </source>
</evidence>
<dbReference type="Gene3D" id="1.10.10.10">
    <property type="entry name" value="Winged helix-like DNA-binding domain superfamily/Winged helix DNA-binding domain"/>
    <property type="match status" value="1"/>
</dbReference>
<evidence type="ECO:0000256" key="4">
    <source>
        <dbReference type="ARBA" id="ARBA00023163"/>
    </source>
</evidence>
<evidence type="ECO:0000256" key="3">
    <source>
        <dbReference type="ARBA" id="ARBA00023082"/>
    </source>
</evidence>
<dbReference type="KEGG" id="ftj:FTUN_3971"/>
<dbReference type="PANTHER" id="PTHR43133:SF51">
    <property type="entry name" value="RNA POLYMERASE SIGMA FACTOR"/>
    <property type="match status" value="1"/>
</dbReference>
<name>A0A6M5YSK9_9BACT</name>
<feature type="compositionally biased region" description="Basic and acidic residues" evidence="5">
    <location>
        <begin position="319"/>
        <end position="331"/>
    </location>
</feature>
<dbReference type="Pfam" id="PF08281">
    <property type="entry name" value="Sigma70_r4_2"/>
    <property type="match status" value="1"/>
</dbReference>
<dbReference type="Proteomes" id="UP000503447">
    <property type="component" value="Chromosome"/>
</dbReference>
<gene>
    <name evidence="8" type="ORF">FTUN_3971</name>
</gene>
<evidence type="ECO:0000256" key="1">
    <source>
        <dbReference type="ARBA" id="ARBA00010641"/>
    </source>
</evidence>
<feature type="region of interest" description="Disordered" evidence="5">
    <location>
        <begin position="291"/>
        <end position="346"/>
    </location>
</feature>
<dbReference type="EMBL" id="CP053452">
    <property type="protein sequence ID" value="QJW96414.1"/>
    <property type="molecule type" value="Genomic_DNA"/>
</dbReference>
<dbReference type="InterPro" id="IPR036388">
    <property type="entry name" value="WH-like_DNA-bd_sf"/>
</dbReference>
<keyword evidence="9" id="KW-1185">Reference proteome</keyword>
<dbReference type="SUPFAM" id="SSF88659">
    <property type="entry name" value="Sigma3 and sigma4 domains of RNA polymerase sigma factors"/>
    <property type="match status" value="1"/>
</dbReference>
<keyword evidence="4" id="KW-0804">Transcription</keyword>
<dbReference type="InterPro" id="IPR013324">
    <property type="entry name" value="RNA_pol_sigma_r3/r4-like"/>
</dbReference>
<dbReference type="InterPro" id="IPR007627">
    <property type="entry name" value="RNA_pol_sigma70_r2"/>
</dbReference>
<evidence type="ECO:0000256" key="2">
    <source>
        <dbReference type="ARBA" id="ARBA00023015"/>
    </source>
</evidence>
<dbReference type="GO" id="GO:0016987">
    <property type="term" value="F:sigma factor activity"/>
    <property type="evidence" value="ECO:0007669"/>
    <property type="project" value="UniProtKB-KW"/>
</dbReference>
<dbReference type="AlphaFoldDB" id="A0A6M5YSK9"/>
<dbReference type="Gene3D" id="1.10.1740.10">
    <property type="match status" value="1"/>
</dbReference>
<feature type="domain" description="RNA polymerase sigma factor 70 region 4 type 2" evidence="7">
    <location>
        <begin position="138"/>
        <end position="186"/>
    </location>
</feature>
<accession>A0A6M5YSK9</accession>
<evidence type="ECO:0000313" key="9">
    <source>
        <dbReference type="Proteomes" id="UP000503447"/>
    </source>
</evidence>
<keyword evidence="2" id="KW-0805">Transcription regulation</keyword>
<sequence length="543" mass="59887">MNDGQMGAVIRHLRNAATADGATDAHLLQRFAHHRDGPAFAALVERHGPMVLGVCRRILRDPQDADDAFQATFLVLVHKTSSITRPQSLASWLYRTALRTALRARARRDHRRNQESVLDDVPAAGTTEDLAWHELRPALDEEVSRLPRKYRDAIVSCYFQEKTYAEAAEHLGLAAGTVSSRLARARGILRKRLLHRGLTLSAGLLVTLLSRAALAAAVRGALREATTAAAVRLVTGQAPLAAAATSSVSILTRETLRTMHWTKLKLGALVVFGAVCAGAAAICYDRISGGRDGPSRAETTASRAALKDGDKNANGLAASEEHGSKAAETRSDPPPAAETKAKQKREKEEARAFDTFAFDDLNGWIPLFFLTEKPVQADLKMTDQQVKTATAAYQKHREAEQNLRGLEQPDRFAKAQKLSREALKVVRDVLDTDQQKRLWQISVQQQGVRLLNSHFSASRPIIKELGLSEEQQGEITQLIRTADKKCQEVRAGDRPHSEEVNEKVDAIEKKLEEKVLSVLTREQKTKWNETTGKPFTGPRMVGR</sequence>
<evidence type="ECO:0000256" key="5">
    <source>
        <dbReference type="SAM" id="MobiDB-lite"/>
    </source>
</evidence>
<dbReference type="InterPro" id="IPR014284">
    <property type="entry name" value="RNA_pol_sigma-70_dom"/>
</dbReference>
<dbReference type="InterPro" id="IPR013249">
    <property type="entry name" value="RNA_pol_sigma70_r4_t2"/>
</dbReference>
<dbReference type="SUPFAM" id="SSF88946">
    <property type="entry name" value="Sigma2 domain of RNA polymerase sigma factors"/>
    <property type="match status" value="1"/>
</dbReference>
<protein>
    <submittedName>
        <fullName evidence="8">Uncharacterized protein</fullName>
    </submittedName>
</protein>
<dbReference type="NCBIfam" id="TIGR02937">
    <property type="entry name" value="sigma70-ECF"/>
    <property type="match status" value="1"/>
</dbReference>
<feature type="domain" description="RNA polymerase sigma-70 region 2" evidence="6">
    <location>
        <begin position="43"/>
        <end position="109"/>
    </location>
</feature>
<dbReference type="InterPro" id="IPR039425">
    <property type="entry name" value="RNA_pol_sigma-70-like"/>
</dbReference>
<evidence type="ECO:0000259" key="6">
    <source>
        <dbReference type="Pfam" id="PF04542"/>
    </source>
</evidence>
<dbReference type="GO" id="GO:0006352">
    <property type="term" value="P:DNA-templated transcription initiation"/>
    <property type="evidence" value="ECO:0007669"/>
    <property type="project" value="InterPro"/>
</dbReference>
<dbReference type="Pfam" id="PF04542">
    <property type="entry name" value="Sigma70_r2"/>
    <property type="match status" value="1"/>
</dbReference>
<comment type="similarity">
    <text evidence="1">Belongs to the sigma-70 factor family. ECF subfamily.</text>
</comment>
<dbReference type="GO" id="GO:0003677">
    <property type="term" value="F:DNA binding"/>
    <property type="evidence" value="ECO:0007669"/>
    <property type="project" value="InterPro"/>
</dbReference>
<evidence type="ECO:0000259" key="7">
    <source>
        <dbReference type="Pfam" id="PF08281"/>
    </source>
</evidence>
<dbReference type="InterPro" id="IPR013325">
    <property type="entry name" value="RNA_pol_sigma_r2"/>
</dbReference>
<keyword evidence="3" id="KW-0731">Sigma factor</keyword>
<reference evidence="9" key="1">
    <citation type="submission" date="2020-05" db="EMBL/GenBank/DDBJ databases">
        <title>Frigoriglobus tundricola gen. nov., sp. nov., a psychrotolerant cellulolytic planctomycete of the family Gemmataceae with two divergent copies of 16S rRNA gene.</title>
        <authorList>
            <person name="Kulichevskaya I.S."/>
            <person name="Ivanova A.A."/>
            <person name="Naumoff D.G."/>
            <person name="Beletsky A.V."/>
            <person name="Rijpstra W.I.C."/>
            <person name="Sinninghe Damste J.S."/>
            <person name="Mardanov A.V."/>
            <person name="Ravin N.V."/>
            <person name="Dedysh S.N."/>
        </authorList>
    </citation>
    <scope>NUCLEOTIDE SEQUENCE [LARGE SCALE GENOMIC DNA]</scope>
    <source>
        <strain evidence="9">PL17</strain>
    </source>
</reference>
<dbReference type="CDD" id="cd06171">
    <property type="entry name" value="Sigma70_r4"/>
    <property type="match status" value="1"/>
</dbReference>
<proteinExistence type="inferred from homology"/>